<dbReference type="GO" id="GO:0004843">
    <property type="term" value="F:cysteine-type deubiquitinase activity"/>
    <property type="evidence" value="ECO:0007669"/>
    <property type="project" value="TreeGrafter"/>
</dbReference>
<dbReference type="InterPro" id="IPR038765">
    <property type="entry name" value="Papain-like_cys_pep_sf"/>
</dbReference>
<dbReference type="PANTHER" id="PTHR12419">
    <property type="entry name" value="OTU DOMAIN CONTAINING PROTEIN"/>
    <property type="match status" value="1"/>
</dbReference>
<gene>
    <name evidence="2" type="ORF">OXX778_LOCUS19812</name>
</gene>
<feature type="domain" description="OTU" evidence="1">
    <location>
        <begin position="66"/>
        <end position="182"/>
    </location>
</feature>
<dbReference type="Gene3D" id="3.90.70.80">
    <property type="match status" value="1"/>
</dbReference>
<dbReference type="OrthoDB" id="409956at2759"/>
<dbReference type="AlphaFoldDB" id="A0A814M1S5"/>
<proteinExistence type="predicted"/>
<dbReference type="InterPro" id="IPR003323">
    <property type="entry name" value="OTU_dom"/>
</dbReference>
<dbReference type="GO" id="GO:0016579">
    <property type="term" value="P:protein deubiquitination"/>
    <property type="evidence" value="ECO:0007669"/>
    <property type="project" value="TreeGrafter"/>
</dbReference>
<evidence type="ECO:0000313" key="2">
    <source>
        <dbReference type="EMBL" id="CAF1072787.1"/>
    </source>
</evidence>
<dbReference type="SUPFAM" id="SSF54001">
    <property type="entry name" value="Cysteine proteinases"/>
    <property type="match status" value="1"/>
</dbReference>
<dbReference type="InterPro" id="IPR050704">
    <property type="entry name" value="Peptidase_C85-like"/>
</dbReference>
<dbReference type="Proteomes" id="UP000663879">
    <property type="component" value="Unassembled WGS sequence"/>
</dbReference>
<evidence type="ECO:0000313" key="3">
    <source>
        <dbReference type="Proteomes" id="UP000663879"/>
    </source>
</evidence>
<dbReference type="EMBL" id="CAJNOC010006213">
    <property type="protein sequence ID" value="CAF1072787.1"/>
    <property type="molecule type" value="Genomic_DNA"/>
</dbReference>
<keyword evidence="3" id="KW-1185">Reference proteome</keyword>
<dbReference type="Pfam" id="PF02338">
    <property type="entry name" value="OTU"/>
    <property type="match status" value="1"/>
</dbReference>
<sequence length="182" mass="21613">MDDNYYQFKLISSSQKFSKARCQKFIDFFDELKDLDDFKVLKTKNDLIDRVSRNLLIKSKFELFDLTPVAIRGDGNCLYRSLSKALYGDQQYHFEVRYRTLVEMVMRKEEFLKFSEEITVQSKTYWLYHLSPGSDGLSPEHNYVNQLFECSKIDAWSTFWHVFAAAQCFMIDIHQVYPTGEK</sequence>
<dbReference type="PROSITE" id="PS50802">
    <property type="entry name" value="OTU"/>
    <property type="match status" value="1"/>
</dbReference>
<protein>
    <recommendedName>
        <fullName evidence="1">OTU domain-containing protein</fullName>
    </recommendedName>
</protein>
<organism evidence="2 3">
    <name type="scientific">Brachionus calyciflorus</name>
    <dbReference type="NCBI Taxonomy" id="104777"/>
    <lineage>
        <taxon>Eukaryota</taxon>
        <taxon>Metazoa</taxon>
        <taxon>Spiralia</taxon>
        <taxon>Gnathifera</taxon>
        <taxon>Rotifera</taxon>
        <taxon>Eurotatoria</taxon>
        <taxon>Monogononta</taxon>
        <taxon>Pseudotrocha</taxon>
        <taxon>Ploima</taxon>
        <taxon>Brachionidae</taxon>
        <taxon>Brachionus</taxon>
    </lineage>
</organism>
<comment type="caution">
    <text evidence="2">The sequence shown here is derived from an EMBL/GenBank/DDBJ whole genome shotgun (WGS) entry which is preliminary data.</text>
</comment>
<evidence type="ECO:0000259" key="1">
    <source>
        <dbReference type="PROSITE" id="PS50802"/>
    </source>
</evidence>
<name>A0A814M1S5_9BILA</name>
<accession>A0A814M1S5</accession>
<reference evidence="2" key="1">
    <citation type="submission" date="2021-02" db="EMBL/GenBank/DDBJ databases">
        <authorList>
            <person name="Nowell W R."/>
        </authorList>
    </citation>
    <scope>NUCLEOTIDE SEQUENCE</scope>
    <source>
        <strain evidence="2">Ploen Becks lab</strain>
    </source>
</reference>